<dbReference type="OrthoDB" id="1667378at2"/>
<comment type="caution">
    <text evidence="2">The sequence shown here is derived from an EMBL/GenBank/DDBJ whole genome shotgun (WGS) entry which is preliminary data.</text>
</comment>
<evidence type="ECO:0000313" key="3">
    <source>
        <dbReference type="Proteomes" id="UP000076603"/>
    </source>
</evidence>
<accession>A0A161X070</accession>
<evidence type="ECO:0000256" key="1">
    <source>
        <dbReference type="SAM" id="MobiDB-lite"/>
    </source>
</evidence>
<feature type="region of interest" description="Disordered" evidence="1">
    <location>
        <begin position="32"/>
        <end position="58"/>
    </location>
</feature>
<evidence type="ECO:0000313" key="2">
    <source>
        <dbReference type="EMBL" id="KZL92828.1"/>
    </source>
</evidence>
<feature type="compositionally biased region" description="Basic and acidic residues" evidence="1">
    <location>
        <begin position="42"/>
        <end position="58"/>
    </location>
</feature>
<dbReference type="RefSeq" id="WP_066622582.1">
    <property type="nucleotide sequence ID" value="NZ_FQXL01000025.1"/>
</dbReference>
<organism evidence="2 3">
    <name type="scientific">Clostridium magnum DSM 2767</name>
    <dbReference type="NCBI Taxonomy" id="1121326"/>
    <lineage>
        <taxon>Bacteria</taxon>
        <taxon>Bacillati</taxon>
        <taxon>Bacillota</taxon>
        <taxon>Clostridia</taxon>
        <taxon>Eubacteriales</taxon>
        <taxon>Clostridiaceae</taxon>
        <taxon>Clostridium</taxon>
    </lineage>
</organism>
<dbReference type="STRING" id="1121326.CLMAG_26420"/>
<reference evidence="2 3" key="1">
    <citation type="submission" date="2016-04" db="EMBL/GenBank/DDBJ databases">
        <title>Genome sequence of Clostridium magnum DSM 2767.</title>
        <authorList>
            <person name="Poehlein A."/>
            <person name="Uhlig R."/>
            <person name="Fischer R."/>
            <person name="Bahl H."/>
            <person name="Daniel R."/>
        </authorList>
    </citation>
    <scope>NUCLEOTIDE SEQUENCE [LARGE SCALE GENOMIC DNA]</scope>
    <source>
        <strain evidence="2 3">DSM 2767</strain>
    </source>
</reference>
<dbReference type="PATRIC" id="fig|1121326.3.peg.2652"/>
<keyword evidence="3" id="KW-1185">Reference proteome</keyword>
<dbReference type="EMBL" id="LWAE01000002">
    <property type="protein sequence ID" value="KZL92828.1"/>
    <property type="molecule type" value="Genomic_DNA"/>
</dbReference>
<evidence type="ECO:0008006" key="4">
    <source>
        <dbReference type="Google" id="ProtNLM"/>
    </source>
</evidence>
<dbReference type="AlphaFoldDB" id="A0A161X070"/>
<dbReference type="Proteomes" id="UP000076603">
    <property type="component" value="Unassembled WGS sequence"/>
</dbReference>
<proteinExistence type="predicted"/>
<protein>
    <recommendedName>
        <fullName evidence="4">rRNA biogenesis protein rrp5</fullName>
    </recommendedName>
</protein>
<sequence>MSKIKLLLDVVSDIRSLADSLQAVADVMMENEPTETAVPTTAKKEPVPKKSEKPKMKEITLEEVRAKLAEKSQAGLTAEVREIIKKYGGSKLSEIAPENYVDILKDAEVLSNE</sequence>
<gene>
    <name evidence="2" type="ORF">CLMAG_26420</name>
</gene>
<name>A0A161X070_9CLOT</name>